<feature type="region of interest" description="Disordered" evidence="2">
    <location>
        <begin position="463"/>
        <end position="497"/>
    </location>
</feature>
<dbReference type="SUPFAM" id="SSF74784">
    <property type="entry name" value="Translin"/>
    <property type="match status" value="2"/>
</dbReference>
<dbReference type="Proteomes" id="UP001190700">
    <property type="component" value="Unassembled WGS sequence"/>
</dbReference>
<dbReference type="InterPro" id="IPR016069">
    <property type="entry name" value="Translin_C"/>
</dbReference>
<evidence type="ECO:0000313" key="4">
    <source>
        <dbReference type="Proteomes" id="UP001190700"/>
    </source>
</evidence>
<organism evidence="3 4">
    <name type="scientific">Cymbomonas tetramitiformis</name>
    <dbReference type="NCBI Taxonomy" id="36881"/>
    <lineage>
        <taxon>Eukaryota</taxon>
        <taxon>Viridiplantae</taxon>
        <taxon>Chlorophyta</taxon>
        <taxon>Pyramimonadophyceae</taxon>
        <taxon>Pyramimonadales</taxon>
        <taxon>Pyramimonadaceae</taxon>
        <taxon>Cymbomonas</taxon>
    </lineage>
</organism>
<evidence type="ECO:0000313" key="3">
    <source>
        <dbReference type="EMBL" id="KAK3241321.1"/>
    </source>
</evidence>
<feature type="compositionally biased region" description="Basic and acidic residues" evidence="2">
    <location>
        <begin position="64"/>
        <end position="79"/>
    </location>
</feature>
<dbReference type="InterPro" id="IPR036081">
    <property type="entry name" value="Translin_sf"/>
</dbReference>
<dbReference type="AlphaFoldDB" id="A0AAE0BR99"/>
<dbReference type="GO" id="GO:0043565">
    <property type="term" value="F:sequence-specific DNA binding"/>
    <property type="evidence" value="ECO:0007669"/>
    <property type="project" value="InterPro"/>
</dbReference>
<reference evidence="3 4" key="1">
    <citation type="journal article" date="2015" name="Genome Biol. Evol.">
        <title>Comparative Genomics of a Bacterivorous Green Alga Reveals Evolutionary Causalities and Consequences of Phago-Mixotrophic Mode of Nutrition.</title>
        <authorList>
            <person name="Burns J.A."/>
            <person name="Paasch A."/>
            <person name="Narechania A."/>
            <person name="Kim E."/>
        </authorList>
    </citation>
    <scope>NUCLEOTIDE SEQUENCE [LARGE SCALE GENOMIC DNA]</scope>
    <source>
        <strain evidence="3 4">PLY_AMNH</strain>
    </source>
</reference>
<evidence type="ECO:0000256" key="2">
    <source>
        <dbReference type="SAM" id="MobiDB-lite"/>
    </source>
</evidence>
<sequence length="1169" mass="126320">MAFGAPLRLRRPSAGQEENPKRKSSAPGADQRSSSASNHKGPSKGRADGDRTQPTRAETQNLPREARSEDASERDRKAEASTSGGAWSPPPSRPRSNCRGRPPSPGASRPDSCRSIPTETPELATKGRRASNVKPPLSTGLEKPVFSERPRVTAGIKDGAPGLGYGITVGAPSPMVKGKENDSEVARLKKEVARLKEELNHANELLIKEEPAGAVDERRLRLLHVRNLQLERQVVLCSDTMSAVDVAVADVVDVLGSLQQRLKGIHSGDTSPTSEGPQGSAGISVSRLVEVEQWAKGVVQKLQHRHQVLQEPSAHRERPDCGFGVSSAPRWAVPYVAVGGNKFLPKPPTRADDGDFVGAQEAPLTMVDIALGAGGQRIAADKVAALEQQISPLVARLLSLQTTLDTALLPSLLPQVKRAAATEVQETLAALKTASSELIELTMLLPGRALLFGRAAASAGVPGARLHHAADPSPSVHSPGPGSGNLPQFGQHPVLEPSKVPPLKEVCAELSPALRTNKDLQAPLKLLLQRLKSVEAGWRMERHVLEEQVRHYNRTHTAQGLYAQKAIEAAQKVAAAAAAPPKVHTEGRLALETVMASGAAIGAAPSEATLKQLVVSVQSSLGALEDLAAALRAAEAGAAEQRAVERVVRAFRDEMHAVEGAAPWAEKEKSECHWQGTHQDLKTAQNQRSPAHLRSLRTFSGTIPPLSSQVYAQPFHRIMLPAKPTSVLSPFGRALQEAAAADIHAMRAELILDDEKNQKVYKSTRVIFGNVNNILFATRTGQFDSVERLVLETASTISEVLGSLGEDASQRKGNLSSAIEKFTETRLLQEFFLTGRLAPVSALQPCNDEEYLQACLGLAQELARYAVNRAVEGDIDSINTCRALCTELNGKMLEFDLRNGPLRRKYDGLKYAIKKLEEVTYELSLLQEAEPAPKRRKIDETQAPGDAGSLLDAVLFDTIRAKMDAYDKLREQVIKDSRDVQKLAKQAIFSVHRGQTGDAKSKIEAAAAAALPIMSIVADHPSLRYGSFSCSLEEWAEAAMTLEWVERERILPKAEMSALARFEITSHEYIGALSDFTGEIGRLAVAHATKRQLKDVQKIQAACLVISASMMQFNVVNGKIAKKAEAVNMTLKKVEDIVYELSMIKMGAREGREKFGDEGQTVNDAEDGS</sequence>
<dbReference type="CDD" id="cd14820">
    <property type="entry name" value="TRAX"/>
    <property type="match status" value="1"/>
</dbReference>
<feature type="compositionally biased region" description="Low complexity" evidence="2">
    <location>
        <begin position="94"/>
        <end position="110"/>
    </location>
</feature>
<feature type="compositionally biased region" description="Polar residues" evidence="2">
    <location>
        <begin position="31"/>
        <end position="40"/>
    </location>
</feature>
<name>A0AAE0BR99_9CHLO</name>
<evidence type="ECO:0000256" key="1">
    <source>
        <dbReference type="SAM" id="Coils"/>
    </source>
</evidence>
<dbReference type="Gene3D" id="1.20.58.200">
    <property type="entry name" value="Translin, domain 2"/>
    <property type="match status" value="1"/>
</dbReference>
<dbReference type="Gene3D" id="1.20.58.2140">
    <property type="match status" value="1"/>
</dbReference>
<dbReference type="PANTHER" id="PTHR10741">
    <property type="entry name" value="TRANSLIN AND TRANSLIN ASSOCIATED PROTEIN X"/>
    <property type="match status" value="1"/>
</dbReference>
<protein>
    <submittedName>
        <fullName evidence="3">Uncharacterized protein</fullName>
    </submittedName>
</protein>
<dbReference type="EMBL" id="LGRX02033418">
    <property type="protein sequence ID" value="KAK3241321.1"/>
    <property type="molecule type" value="Genomic_DNA"/>
</dbReference>
<keyword evidence="1" id="KW-0175">Coiled coil</keyword>
<keyword evidence="4" id="KW-1185">Reference proteome</keyword>
<proteinExistence type="predicted"/>
<accession>A0AAE0BR99</accession>
<dbReference type="InterPro" id="IPR002848">
    <property type="entry name" value="Translin_fam"/>
</dbReference>
<gene>
    <name evidence="3" type="ORF">CYMTET_48902</name>
</gene>
<dbReference type="Pfam" id="PF01997">
    <property type="entry name" value="Translin"/>
    <property type="match status" value="2"/>
</dbReference>
<feature type="region of interest" description="Disordered" evidence="2">
    <location>
        <begin position="1"/>
        <end position="143"/>
    </location>
</feature>
<feature type="coiled-coil region" evidence="1">
    <location>
        <begin position="178"/>
        <end position="205"/>
    </location>
</feature>
<comment type="caution">
    <text evidence="3">The sequence shown here is derived from an EMBL/GenBank/DDBJ whole genome shotgun (WGS) entry which is preliminary data.</text>
</comment>